<reference evidence="1" key="2">
    <citation type="journal article" date="2022" name="Hortic Res">
        <title>The genome of Dioscorea zingiberensis sheds light on the biosynthesis, origin and evolution of the medicinally important diosgenin saponins.</title>
        <authorList>
            <person name="Li Y."/>
            <person name="Tan C."/>
            <person name="Li Z."/>
            <person name="Guo J."/>
            <person name="Li S."/>
            <person name="Chen X."/>
            <person name="Wang C."/>
            <person name="Dai X."/>
            <person name="Yang H."/>
            <person name="Song W."/>
            <person name="Hou L."/>
            <person name="Xu J."/>
            <person name="Tong Z."/>
            <person name="Xu A."/>
            <person name="Yuan X."/>
            <person name="Wang W."/>
            <person name="Yang Q."/>
            <person name="Chen L."/>
            <person name="Sun Z."/>
            <person name="Wang K."/>
            <person name="Pan B."/>
            <person name="Chen J."/>
            <person name="Bao Y."/>
            <person name="Liu F."/>
            <person name="Qi X."/>
            <person name="Gang D.R."/>
            <person name="Wen J."/>
            <person name="Li J."/>
        </authorList>
    </citation>
    <scope>NUCLEOTIDE SEQUENCE</scope>
    <source>
        <strain evidence="1">Dzin_1.0</strain>
    </source>
</reference>
<name>A0A9D5HDY1_9LILI</name>
<evidence type="ECO:0000313" key="1">
    <source>
        <dbReference type="EMBL" id="KAJ0972663.1"/>
    </source>
</evidence>
<evidence type="ECO:0000313" key="2">
    <source>
        <dbReference type="Proteomes" id="UP001085076"/>
    </source>
</evidence>
<dbReference type="OrthoDB" id="741944at2759"/>
<dbReference type="Proteomes" id="UP001085076">
    <property type="component" value="Miscellaneous, Linkage group lg05"/>
</dbReference>
<dbReference type="AlphaFoldDB" id="A0A9D5HDY1"/>
<dbReference type="InterPro" id="IPR005366">
    <property type="entry name" value="EMC8/9"/>
</dbReference>
<protein>
    <submittedName>
        <fullName evidence="1">Uncharacterized protein</fullName>
    </submittedName>
</protein>
<comment type="caution">
    <text evidence="1">The sequence shown here is derived from an EMBL/GenBank/DDBJ whole genome shotgun (WGS) entry which is preliminary data.</text>
</comment>
<dbReference type="GO" id="GO:0072546">
    <property type="term" value="C:EMC complex"/>
    <property type="evidence" value="ECO:0007669"/>
    <property type="project" value="InterPro"/>
</dbReference>
<proteinExistence type="predicted"/>
<keyword evidence="2" id="KW-1185">Reference proteome</keyword>
<accession>A0A9D5HDY1</accession>
<dbReference type="EMBL" id="JAGGNH010000005">
    <property type="protein sequence ID" value="KAJ0972663.1"/>
    <property type="molecule type" value="Genomic_DNA"/>
</dbReference>
<gene>
    <name evidence="1" type="ORF">J5N97_020622</name>
</gene>
<sequence length="109" mass="12441">MSIVGYYHANERHDGTELGNTAKKNGNHIFRYFPRTAVLLLDNTKLAGLPKLKEWDPALQIVEYANKKEFTSMIVVHTNCREPELLRVLRSKLLIAVQKLKKGTMISGF</sequence>
<dbReference type="Pfam" id="PF03665">
    <property type="entry name" value="UPF0172"/>
    <property type="match status" value="1"/>
</dbReference>
<reference evidence="1" key="1">
    <citation type="submission" date="2021-03" db="EMBL/GenBank/DDBJ databases">
        <authorList>
            <person name="Li Z."/>
            <person name="Yang C."/>
        </authorList>
    </citation>
    <scope>NUCLEOTIDE SEQUENCE</scope>
    <source>
        <strain evidence="1">Dzin_1.0</strain>
        <tissue evidence="1">Leaf</tissue>
    </source>
</reference>
<organism evidence="1 2">
    <name type="scientific">Dioscorea zingiberensis</name>
    <dbReference type="NCBI Taxonomy" id="325984"/>
    <lineage>
        <taxon>Eukaryota</taxon>
        <taxon>Viridiplantae</taxon>
        <taxon>Streptophyta</taxon>
        <taxon>Embryophyta</taxon>
        <taxon>Tracheophyta</taxon>
        <taxon>Spermatophyta</taxon>
        <taxon>Magnoliopsida</taxon>
        <taxon>Liliopsida</taxon>
        <taxon>Dioscoreales</taxon>
        <taxon>Dioscoreaceae</taxon>
        <taxon>Dioscorea</taxon>
    </lineage>
</organism>